<comment type="caution">
    <text evidence="2">The sequence shown here is derived from an EMBL/GenBank/DDBJ whole genome shotgun (WGS) entry which is preliminary data.</text>
</comment>
<feature type="region of interest" description="Disordered" evidence="1">
    <location>
        <begin position="25"/>
        <end position="60"/>
    </location>
</feature>
<dbReference type="EMBL" id="BGPR01010352">
    <property type="protein sequence ID" value="GBN45719.1"/>
    <property type="molecule type" value="Genomic_DNA"/>
</dbReference>
<dbReference type="Proteomes" id="UP000499080">
    <property type="component" value="Unassembled WGS sequence"/>
</dbReference>
<name>A0A4Y2P3Z3_ARAVE</name>
<dbReference type="AlphaFoldDB" id="A0A4Y2P3Z3"/>
<keyword evidence="3" id="KW-1185">Reference proteome</keyword>
<gene>
    <name evidence="2" type="ORF">AVEN_82669_1</name>
</gene>
<evidence type="ECO:0000256" key="1">
    <source>
        <dbReference type="SAM" id="MobiDB-lite"/>
    </source>
</evidence>
<protein>
    <submittedName>
        <fullName evidence="2">Uncharacterized protein</fullName>
    </submittedName>
</protein>
<evidence type="ECO:0000313" key="3">
    <source>
        <dbReference type="Proteomes" id="UP000499080"/>
    </source>
</evidence>
<evidence type="ECO:0000313" key="2">
    <source>
        <dbReference type="EMBL" id="GBN45719.1"/>
    </source>
</evidence>
<dbReference type="OrthoDB" id="10582209at2759"/>
<reference evidence="2 3" key="1">
    <citation type="journal article" date="2019" name="Sci. Rep.">
        <title>Orb-weaving spider Araneus ventricosus genome elucidates the spidroin gene catalogue.</title>
        <authorList>
            <person name="Kono N."/>
            <person name="Nakamura H."/>
            <person name="Ohtoshi R."/>
            <person name="Moran D.A.P."/>
            <person name="Shinohara A."/>
            <person name="Yoshida Y."/>
            <person name="Fujiwara M."/>
            <person name="Mori M."/>
            <person name="Tomita M."/>
            <person name="Arakawa K."/>
        </authorList>
    </citation>
    <scope>NUCLEOTIDE SEQUENCE [LARGE SCALE GENOMIC DNA]</scope>
</reference>
<proteinExistence type="predicted"/>
<organism evidence="2 3">
    <name type="scientific">Araneus ventricosus</name>
    <name type="common">Orbweaver spider</name>
    <name type="synonym">Epeira ventricosa</name>
    <dbReference type="NCBI Taxonomy" id="182803"/>
    <lineage>
        <taxon>Eukaryota</taxon>
        <taxon>Metazoa</taxon>
        <taxon>Ecdysozoa</taxon>
        <taxon>Arthropoda</taxon>
        <taxon>Chelicerata</taxon>
        <taxon>Arachnida</taxon>
        <taxon>Araneae</taxon>
        <taxon>Araneomorphae</taxon>
        <taxon>Entelegynae</taxon>
        <taxon>Araneoidea</taxon>
        <taxon>Araneidae</taxon>
        <taxon>Araneus</taxon>
    </lineage>
</organism>
<accession>A0A4Y2P3Z3</accession>
<sequence length="84" mass="9616">MHALKASRRHTTRRKKIQTLKIATNPKQNEIPQEMRAEENGGSFNRGLIAATSPHSREPARVFSRPCTQGIRLCCRRWKAAEFS</sequence>